<evidence type="ECO:0000256" key="1">
    <source>
        <dbReference type="ARBA" id="ARBA00022490"/>
    </source>
</evidence>
<keyword evidence="5 6" id="KW-0949">S-adenosyl-L-methionine</keyword>
<keyword evidence="1 6" id="KW-0963">Cytoplasm</keyword>
<name>A0A975XU89_9RHOO</name>
<keyword evidence="8" id="KW-1185">Reference proteome</keyword>
<evidence type="ECO:0000256" key="3">
    <source>
        <dbReference type="ARBA" id="ARBA00022603"/>
    </source>
</evidence>
<dbReference type="GO" id="GO:0070475">
    <property type="term" value="P:rRNA base methylation"/>
    <property type="evidence" value="ECO:0007669"/>
    <property type="project" value="TreeGrafter"/>
</dbReference>
<dbReference type="GO" id="GO:0005737">
    <property type="term" value="C:cytoplasm"/>
    <property type="evidence" value="ECO:0007669"/>
    <property type="project" value="UniProtKB-SubCell"/>
</dbReference>
<dbReference type="GO" id="GO:0052907">
    <property type="term" value="F:23S rRNA (adenine(1618)-N(6))-methyltransferase activity"/>
    <property type="evidence" value="ECO:0007669"/>
    <property type="project" value="UniProtKB-EC"/>
</dbReference>
<dbReference type="InterPro" id="IPR016909">
    <property type="entry name" value="rRNA_lsu_MeTfrase_F"/>
</dbReference>
<gene>
    <name evidence="6 7" type="primary">rlmF</name>
    <name evidence="7" type="ORF">Azoinq_11700</name>
</gene>
<dbReference type="Proteomes" id="UP000683428">
    <property type="component" value="Chromosome"/>
</dbReference>
<dbReference type="AlphaFoldDB" id="A0A975XU89"/>
<keyword evidence="2 6" id="KW-0698">rRNA processing</keyword>
<proteinExistence type="inferred from homology"/>
<evidence type="ECO:0000256" key="4">
    <source>
        <dbReference type="ARBA" id="ARBA00022679"/>
    </source>
</evidence>
<organism evidence="7 8">
    <name type="scientific">Azospira inquinata</name>
    <dbReference type="NCBI Taxonomy" id="2785627"/>
    <lineage>
        <taxon>Bacteria</taxon>
        <taxon>Pseudomonadati</taxon>
        <taxon>Pseudomonadota</taxon>
        <taxon>Betaproteobacteria</taxon>
        <taxon>Rhodocyclales</taxon>
        <taxon>Rhodocyclaceae</taxon>
        <taxon>Azospira</taxon>
    </lineage>
</organism>
<keyword evidence="3 6" id="KW-0489">Methyltransferase</keyword>
<comment type="catalytic activity">
    <reaction evidence="6">
        <text>adenosine(1618) in 23S rRNA + S-adenosyl-L-methionine = N(6)-methyladenosine(1618) in 23S rRNA + S-adenosyl-L-homocysteine + H(+)</text>
        <dbReference type="Rhea" id="RHEA:16497"/>
        <dbReference type="Rhea" id="RHEA-COMP:10229"/>
        <dbReference type="Rhea" id="RHEA-COMP:10231"/>
        <dbReference type="ChEBI" id="CHEBI:15378"/>
        <dbReference type="ChEBI" id="CHEBI:57856"/>
        <dbReference type="ChEBI" id="CHEBI:59789"/>
        <dbReference type="ChEBI" id="CHEBI:74411"/>
        <dbReference type="ChEBI" id="CHEBI:74449"/>
        <dbReference type="EC" id="2.1.1.181"/>
    </reaction>
</comment>
<dbReference type="PIRSF" id="PIRSF029038">
    <property type="entry name" value="Mtase_YbiN_prd"/>
    <property type="match status" value="1"/>
</dbReference>
<protein>
    <recommendedName>
        <fullName evidence="6">Ribosomal RNA large subunit methyltransferase F</fullName>
        <ecNumber evidence="6">2.1.1.181</ecNumber>
    </recommendedName>
    <alternativeName>
        <fullName evidence="6">23S rRNA mA1618 methyltransferase</fullName>
    </alternativeName>
    <alternativeName>
        <fullName evidence="6">rRNA adenine N-6-methyltransferase</fullName>
    </alternativeName>
</protein>
<evidence type="ECO:0000256" key="6">
    <source>
        <dbReference type="HAMAP-Rule" id="MF_01848"/>
    </source>
</evidence>
<dbReference type="HAMAP" id="MF_01848">
    <property type="entry name" value="23SrRNA_methyltr_F"/>
    <property type="match status" value="1"/>
</dbReference>
<evidence type="ECO:0000256" key="5">
    <source>
        <dbReference type="ARBA" id="ARBA00022691"/>
    </source>
</evidence>
<dbReference type="PANTHER" id="PTHR13393:SF0">
    <property type="entry name" value="RNA N6-ADENOSINE-METHYLTRANSFERASE METTL16"/>
    <property type="match status" value="1"/>
</dbReference>
<reference evidence="7" key="1">
    <citation type="submission" date="2020-11" db="EMBL/GenBank/DDBJ databases">
        <title>Azospira inquinata sp. nov.</title>
        <authorList>
            <person name="Moe W.M."/>
            <person name="Mikes M.C."/>
        </authorList>
    </citation>
    <scope>NUCLEOTIDE SEQUENCE</scope>
    <source>
        <strain evidence="7">Azo-3</strain>
    </source>
</reference>
<accession>A0A975XU89</accession>
<dbReference type="RefSeq" id="WP_216128875.1">
    <property type="nucleotide sequence ID" value="NZ_CP064782.1"/>
</dbReference>
<comment type="similarity">
    <text evidence="6">Belongs to the methyltransferase superfamily. METTL16/RlmF family.</text>
</comment>
<evidence type="ECO:0000313" key="7">
    <source>
        <dbReference type="EMBL" id="QWT48510.1"/>
    </source>
</evidence>
<dbReference type="CDD" id="cd02440">
    <property type="entry name" value="AdoMet_MTases"/>
    <property type="match status" value="1"/>
</dbReference>
<comment type="subcellular location">
    <subcellularLocation>
        <location evidence="6">Cytoplasm</location>
    </subcellularLocation>
</comment>
<sequence length="338" mass="36633">MNAPTKPGLHSRNRHGQGYDFPTLCAAAPELAAHVITTPAGTPSIDFAQPKAVKALNRALLETAYGVHNWTIPPGYLCPPIPGRADLIHHLADLLAEERRGDIPRGPGLHVLDIGVGANGVYPLIGQAEYGWQFVGVDTDPVALDNVKRILAANPGLGKTITLRLQPVAEHIFVGVLRSGEKFDLSLCNPPFHASPAEAQAAALRKQKHLGHGAPRGAAPRLNFGGQDNELWYPGGERGFVTRMIEESATIPKRCLWFSTLVSKAENLRHVEAALARVKPTATRILPMAQGQKQSRLVAWTFLSTKERSAWRKARWPAPAPMALPVEEMPVASPEPKD</sequence>
<dbReference type="EC" id="2.1.1.181" evidence="6"/>
<comment type="function">
    <text evidence="6">Specifically methylates the adenine in position 1618 of 23S rRNA.</text>
</comment>
<evidence type="ECO:0000313" key="8">
    <source>
        <dbReference type="Proteomes" id="UP000683428"/>
    </source>
</evidence>
<keyword evidence="4 6" id="KW-0808">Transferase</keyword>
<dbReference type="InterPro" id="IPR010286">
    <property type="entry name" value="METTL16/RlmF"/>
</dbReference>
<evidence type="ECO:0000256" key="2">
    <source>
        <dbReference type="ARBA" id="ARBA00022552"/>
    </source>
</evidence>
<dbReference type="Pfam" id="PF05971">
    <property type="entry name" value="Methyltransf_10"/>
    <property type="match status" value="1"/>
</dbReference>
<dbReference type="NCBIfam" id="NF008725">
    <property type="entry name" value="PRK11727.1"/>
    <property type="match status" value="1"/>
</dbReference>
<dbReference type="EMBL" id="CP064782">
    <property type="protein sequence ID" value="QWT48510.1"/>
    <property type="molecule type" value="Genomic_DNA"/>
</dbReference>
<dbReference type="KEGG" id="aiq:Azoinq_11700"/>
<dbReference type="PANTHER" id="PTHR13393">
    <property type="entry name" value="SAM-DEPENDENT METHYLTRANSFERASE"/>
    <property type="match status" value="1"/>
</dbReference>